<dbReference type="Proteomes" id="UP001304423">
    <property type="component" value="Chromosome"/>
</dbReference>
<dbReference type="SUPFAM" id="SSF51735">
    <property type="entry name" value="NAD(P)-binding Rossmann-fold domains"/>
    <property type="match status" value="1"/>
</dbReference>
<dbReference type="PRINTS" id="PR00081">
    <property type="entry name" value="GDHRDH"/>
</dbReference>
<sequence length="307" mass="33101">MTNTGFTETDVPDQSGKCFVVTGANTGIGFETSRVLAAHGARVIMACRSRDKADEAMRRIKLLTPQAELVFLPYDQGDLDSIRTAAGLLAKEPRIDVLINNAGVMTPPLTRTKQGFELQFGVNHLGCFALTALLLPTLSKTDGARIVVTSSIAHRGAHIDWDDLNAEKRYNRVTRYAASKLANALFFFELDRRLRASGSTLMAEGCHPGSAATDLARYMGPLQILLPLVRVFLNSAAKGAWPTLQAATGKVIPGGYYGPIGFAGIRGKSGESSRTAQAQDLELARRLWDISVEMTGIDPGLPPVTEK</sequence>
<evidence type="ECO:0000313" key="3">
    <source>
        <dbReference type="Proteomes" id="UP001304423"/>
    </source>
</evidence>
<dbReference type="PANTHER" id="PTHR43157:SF31">
    <property type="entry name" value="PHOSPHATIDYLINOSITOL-GLYCAN BIOSYNTHESIS CLASS F PROTEIN"/>
    <property type="match status" value="1"/>
</dbReference>
<protein>
    <submittedName>
        <fullName evidence="2">Oxidoreductase</fullName>
    </submittedName>
</protein>
<dbReference type="InterPro" id="IPR002347">
    <property type="entry name" value="SDR_fam"/>
</dbReference>
<dbReference type="Gene3D" id="3.40.50.720">
    <property type="entry name" value="NAD(P)-binding Rossmann-like Domain"/>
    <property type="match status" value="1"/>
</dbReference>
<dbReference type="CDD" id="cd05327">
    <property type="entry name" value="retinol-DH_like_SDR_c_like"/>
    <property type="match status" value="1"/>
</dbReference>
<dbReference type="GO" id="GO:0016491">
    <property type="term" value="F:oxidoreductase activity"/>
    <property type="evidence" value="ECO:0007669"/>
    <property type="project" value="UniProtKB-KW"/>
</dbReference>
<gene>
    <name evidence="2" type="ORF">RXA29_10865</name>
</gene>
<evidence type="ECO:0000256" key="1">
    <source>
        <dbReference type="ARBA" id="ARBA00023002"/>
    </source>
</evidence>
<dbReference type="PANTHER" id="PTHR43157">
    <property type="entry name" value="PHOSPHATIDYLINOSITOL-GLYCAN BIOSYNTHESIS CLASS F PROTEIN-RELATED"/>
    <property type="match status" value="1"/>
</dbReference>
<keyword evidence="1" id="KW-0560">Oxidoreductase</keyword>
<dbReference type="NCBIfam" id="NF004846">
    <property type="entry name" value="PRK06197.1"/>
    <property type="match status" value="1"/>
</dbReference>
<dbReference type="EMBL" id="CP136339">
    <property type="protein sequence ID" value="WOA54672.1"/>
    <property type="molecule type" value="Genomic_DNA"/>
</dbReference>
<dbReference type="Pfam" id="PF00106">
    <property type="entry name" value="adh_short"/>
    <property type="match status" value="1"/>
</dbReference>
<dbReference type="RefSeq" id="WP_316394772.1">
    <property type="nucleotide sequence ID" value="NZ_CP136339.1"/>
</dbReference>
<dbReference type="InterPro" id="IPR036291">
    <property type="entry name" value="NAD(P)-bd_dom_sf"/>
</dbReference>
<dbReference type="AlphaFoldDB" id="A0AAX4F5I3"/>
<name>A0AAX4F5I3_9GAMM</name>
<evidence type="ECO:0000313" key="2">
    <source>
        <dbReference type="EMBL" id="WOA54672.1"/>
    </source>
</evidence>
<accession>A0AAX4F5I3</accession>
<proteinExistence type="predicted"/>
<reference evidence="2" key="1">
    <citation type="submission" date="2023-10" db="EMBL/GenBank/DDBJ databases">
        <title>Clonality and diversity in the soft rot Dickeya solani phytopathogen.</title>
        <authorList>
            <person name="Pedron J."/>
            <person name="Van Gijsegem F."/>
            <person name="Portier P."/>
            <person name="Taghouti G."/>
        </authorList>
    </citation>
    <scope>NUCLEOTIDE SEQUENCE</scope>
    <source>
        <strain evidence="2">CFBP5647</strain>
    </source>
</reference>
<organism evidence="2 3">
    <name type="scientific">Dickeya solani</name>
    <dbReference type="NCBI Taxonomy" id="1089444"/>
    <lineage>
        <taxon>Bacteria</taxon>
        <taxon>Pseudomonadati</taxon>
        <taxon>Pseudomonadota</taxon>
        <taxon>Gammaproteobacteria</taxon>
        <taxon>Enterobacterales</taxon>
        <taxon>Pectobacteriaceae</taxon>
        <taxon>Dickeya</taxon>
    </lineage>
</organism>